<accession>A0ABN7S0Z0</accession>
<feature type="compositionally biased region" description="Acidic residues" evidence="1">
    <location>
        <begin position="213"/>
        <end position="223"/>
    </location>
</feature>
<feature type="compositionally biased region" description="Basic residues" evidence="1">
    <location>
        <begin position="11"/>
        <end position="37"/>
    </location>
</feature>
<feature type="compositionally biased region" description="Basic and acidic residues" evidence="1">
    <location>
        <begin position="201"/>
        <end position="212"/>
    </location>
</feature>
<feature type="compositionally biased region" description="Acidic residues" evidence="1">
    <location>
        <begin position="183"/>
        <end position="200"/>
    </location>
</feature>
<gene>
    <name evidence="2" type="ORF">OKIOD_LOCUS4224</name>
</gene>
<protein>
    <submittedName>
        <fullName evidence="2">Oidioi.mRNA.OKI2018_I69.PAR.g12666.t1.cds</fullName>
    </submittedName>
</protein>
<organism evidence="2 3">
    <name type="scientific">Oikopleura dioica</name>
    <name type="common">Tunicate</name>
    <dbReference type="NCBI Taxonomy" id="34765"/>
    <lineage>
        <taxon>Eukaryota</taxon>
        <taxon>Metazoa</taxon>
        <taxon>Chordata</taxon>
        <taxon>Tunicata</taxon>
        <taxon>Appendicularia</taxon>
        <taxon>Copelata</taxon>
        <taxon>Oikopleuridae</taxon>
        <taxon>Oikopleura</taxon>
    </lineage>
</organism>
<sequence>MEQNEQQFGHSRGRMRPYRGRPRGNRGFHRGGPRAPKHFQNNDRVQVWGDNTHLEPDYNYMSQGRGRGRGSGNNRARYGTYQQFHYRQSKPRLQAPVESYFKPDMLEDPWKDCTPIQVSEVTKIQAASSFHKNRLYLKLNQFEGGERDGLDDLDENSEQSAAPDGKKIKVEGTTPSWMNPQEENPDEINLDSSDDDEEDVEPKVKKAKKEETPKEEDPEEEELNDWKDATLDPQLIDLDPYEVQEARAANDMGSY</sequence>
<feature type="compositionally biased region" description="Polar residues" evidence="1">
    <location>
        <begin position="173"/>
        <end position="182"/>
    </location>
</feature>
<feature type="region of interest" description="Disordered" evidence="1">
    <location>
        <begin position="1"/>
        <end position="40"/>
    </location>
</feature>
<dbReference type="Pfam" id="PF15502">
    <property type="entry name" value="MPLKIP"/>
    <property type="match status" value="1"/>
</dbReference>
<feature type="region of interest" description="Disordered" evidence="1">
    <location>
        <begin position="148"/>
        <end position="236"/>
    </location>
</feature>
<name>A0ABN7S0Z0_OIKDI</name>
<proteinExistence type="predicted"/>
<evidence type="ECO:0000313" key="2">
    <source>
        <dbReference type="EMBL" id="CAG5090619.1"/>
    </source>
</evidence>
<dbReference type="EMBL" id="OU015568">
    <property type="protein sequence ID" value="CAG5090619.1"/>
    <property type="molecule type" value="Genomic_DNA"/>
</dbReference>
<evidence type="ECO:0000313" key="3">
    <source>
        <dbReference type="Proteomes" id="UP001158576"/>
    </source>
</evidence>
<dbReference type="Proteomes" id="UP001158576">
    <property type="component" value="Chromosome PAR"/>
</dbReference>
<keyword evidence="3" id="KW-1185">Reference proteome</keyword>
<evidence type="ECO:0000256" key="1">
    <source>
        <dbReference type="SAM" id="MobiDB-lite"/>
    </source>
</evidence>
<dbReference type="InterPro" id="IPR028265">
    <property type="entry name" value="TTDN1/SICKLE"/>
</dbReference>
<reference evidence="2 3" key="1">
    <citation type="submission" date="2021-04" db="EMBL/GenBank/DDBJ databases">
        <authorList>
            <person name="Bliznina A."/>
        </authorList>
    </citation>
    <scope>NUCLEOTIDE SEQUENCE [LARGE SCALE GENOMIC DNA]</scope>
</reference>